<name>A0ACC1MT89_9HYPO</name>
<evidence type="ECO:0000313" key="1">
    <source>
        <dbReference type="EMBL" id="KAJ2970200.1"/>
    </source>
</evidence>
<gene>
    <name evidence="1" type="ORF">NQ176_g8303</name>
</gene>
<evidence type="ECO:0000313" key="2">
    <source>
        <dbReference type="Proteomes" id="UP001143910"/>
    </source>
</evidence>
<dbReference type="Proteomes" id="UP001143910">
    <property type="component" value="Unassembled WGS sequence"/>
</dbReference>
<keyword evidence="2" id="KW-1185">Reference proteome</keyword>
<organism evidence="1 2">
    <name type="scientific">Zarea fungicola</name>
    <dbReference type="NCBI Taxonomy" id="93591"/>
    <lineage>
        <taxon>Eukaryota</taxon>
        <taxon>Fungi</taxon>
        <taxon>Dikarya</taxon>
        <taxon>Ascomycota</taxon>
        <taxon>Pezizomycotina</taxon>
        <taxon>Sordariomycetes</taxon>
        <taxon>Hypocreomycetidae</taxon>
        <taxon>Hypocreales</taxon>
        <taxon>Cordycipitaceae</taxon>
        <taxon>Zarea</taxon>
    </lineage>
</organism>
<sequence length="992" mass="105631">MTINPSFYRIGVDVGGTNTDAVIVDTSVSDQSKSVIASQKSPTTSPNVTSGIEAAVRGVLVKSEIDPERISSLSIGTTHFINAIVEHDVRHLEKVAVLRLSKSFTREIPPFADFPAALKRIMYGYHSFIDGGLHIDGSLEAPIREDQVLRECAIIKEMGIRSVVLVGVFSPLDTHFHQEKTVREIINRELPNVVVVCSSEVSSLGYLERENASILNASILRFAMRTIREFQTALKRLNLNCPLYLTQNDGTMIDAQNAAKLPIRTFSSGPTNSMRGAAYLSGLYSDTKANGTSIVCDIGGTTSDVGVLLPSGYPRQGVAEATVARVRVNYSMPHVESVGLGGGSIVRVASGNVTVGPDSVGYAIQDRALVFGGDVLTATDVAVAAGIDSSIGNKSLVGGVDHNTIINAQAAIRKKLEKAIDLVKTSPEPVPLILVGGGSVIAPDTLDGVTEVIRPPYHDVANAVGAAIAKVSAVVDIIASTAEQTIAAALAKAVQLAADRAIAGGAQAHTIVITEKETLPLPYVAGQIRIIVKAVGEFSPPRDRMNGYAYADSDEADDVDVGTKAPYVEPEVEESLDIESYRPSIKKNPTSGIQEWFLSEVDLEWMADGCYVLGCGGGGTPYPEMLKLKGHLKDGYTLRIIDAEDLAADAQIYWPGIMGSPAVPAERLSASETVLAVKEIMEHEKRDSFDALISLEIGGSNGLQSLTVGSSKNFDRPAVDGDWMGRAYPTMWQVTLSAQEEGQVIPSAIASGDGRSLVMTKSDCDRTVDKSLRAASTEMGCYVGYCAKATTGALVQKWSIKRTMSQAWRIGRSIARAAANNTISTVVDQVIDEVGGPGCAKLLFRGKIINIERRLFKGHSHGEVVIEQVSGDDEENVNMKSTAVAVGGTLKIPFKNENIIATHVDESGAEKVIAAVPDLIAVLDANTGKALGVGEYRYGVVVNVLGITCAPVWNDNAAGLEIGGPAAFDRPEVVYRPLGIYQEPQSVIREYS</sequence>
<protein>
    <submittedName>
        <fullName evidence="1">Uncharacterized protein</fullName>
    </submittedName>
</protein>
<proteinExistence type="predicted"/>
<dbReference type="EMBL" id="JANJQO010001582">
    <property type="protein sequence ID" value="KAJ2970200.1"/>
    <property type="molecule type" value="Genomic_DNA"/>
</dbReference>
<comment type="caution">
    <text evidence="1">The sequence shown here is derived from an EMBL/GenBank/DDBJ whole genome shotgun (WGS) entry which is preliminary data.</text>
</comment>
<reference evidence="1" key="1">
    <citation type="submission" date="2022-08" db="EMBL/GenBank/DDBJ databases">
        <title>Genome Sequence of Lecanicillium fungicola.</title>
        <authorList>
            <person name="Buettner E."/>
        </authorList>
    </citation>
    <scope>NUCLEOTIDE SEQUENCE</scope>
    <source>
        <strain evidence="1">Babe33</strain>
    </source>
</reference>
<accession>A0ACC1MT89</accession>